<reference evidence="1 2" key="1">
    <citation type="submission" date="2021-03" db="EMBL/GenBank/DDBJ databases">
        <title>Assistant Professor.</title>
        <authorList>
            <person name="Huq M.A."/>
        </authorList>
    </citation>
    <scope>NUCLEOTIDE SEQUENCE [LARGE SCALE GENOMIC DNA]</scope>
    <source>
        <strain evidence="1 2">MAH-29</strain>
    </source>
</reference>
<name>A0ABS3Z218_9BACT</name>
<evidence type="ECO:0000313" key="2">
    <source>
        <dbReference type="Proteomes" id="UP000677244"/>
    </source>
</evidence>
<evidence type="ECO:0008006" key="3">
    <source>
        <dbReference type="Google" id="ProtNLM"/>
    </source>
</evidence>
<dbReference type="RefSeq" id="WP_209142522.1">
    <property type="nucleotide sequence ID" value="NZ_JAGHKO010000011.1"/>
</dbReference>
<proteinExistence type="predicted"/>
<comment type="caution">
    <text evidence="1">The sequence shown here is derived from an EMBL/GenBank/DDBJ whole genome shotgun (WGS) entry which is preliminary data.</text>
</comment>
<sequence length="67" mass="7636">MMQLSQKALKMINKPHIRRCLMDALGVTEFTIARYIQNNSDNLTKSASLQVIRDSTGLNDDEILEIK</sequence>
<dbReference type="Proteomes" id="UP000677244">
    <property type="component" value="Unassembled WGS sequence"/>
</dbReference>
<protein>
    <recommendedName>
        <fullName evidence="3">HTH cro/C1-type domain-containing protein</fullName>
    </recommendedName>
</protein>
<gene>
    <name evidence="1" type="ORF">J7I42_28165</name>
</gene>
<accession>A0ABS3Z218</accession>
<evidence type="ECO:0000313" key="1">
    <source>
        <dbReference type="EMBL" id="MBO9204195.1"/>
    </source>
</evidence>
<organism evidence="1 2">
    <name type="scientific">Niastella soli</name>
    <dbReference type="NCBI Taxonomy" id="2821487"/>
    <lineage>
        <taxon>Bacteria</taxon>
        <taxon>Pseudomonadati</taxon>
        <taxon>Bacteroidota</taxon>
        <taxon>Chitinophagia</taxon>
        <taxon>Chitinophagales</taxon>
        <taxon>Chitinophagaceae</taxon>
        <taxon>Niastella</taxon>
    </lineage>
</organism>
<keyword evidence="2" id="KW-1185">Reference proteome</keyword>
<dbReference type="EMBL" id="JAGHKO010000011">
    <property type="protein sequence ID" value="MBO9204195.1"/>
    <property type="molecule type" value="Genomic_DNA"/>
</dbReference>